<keyword evidence="3" id="KW-0285">Flavoprotein</keyword>
<evidence type="ECO:0000256" key="5">
    <source>
        <dbReference type="ARBA" id="ARBA00022679"/>
    </source>
</evidence>
<accession>A0A6B2LPB7</accession>
<dbReference type="SUPFAM" id="SSF82114">
    <property type="entry name" value="Riboflavin kinase-like"/>
    <property type="match status" value="1"/>
</dbReference>
<evidence type="ECO:0000256" key="7">
    <source>
        <dbReference type="ARBA" id="ARBA00022840"/>
    </source>
</evidence>
<dbReference type="Pfam" id="PF01687">
    <property type="entry name" value="Flavokinase"/>
    <property type="match status" value="1"/>
</dbReference>
<feature type="domain" description="Riboflavin kinase" evidence="8">
    <location>
        <begin position="1"/>
        <end position="125"/>
    </location>
</feature>
<dbReference type="PANTHER" id="PTHR22749:SF6">
    <property type="entry name" value="RIBOFLAVIN KINASE"/>
    <property type="match status" value="1"/>
</dbReference>
<keyword evidence="4" id="KW-0288">FMN</keyword>
<evidence type="ECO:0000256" key="6">
    <source>
        <dbReference type="ARBA" id="ARBA00022741"/>
    </source>
</evidence>
<dbReference type="SMART" id="SM00904">
    <property type="entry name" value="Flavokinase"/>
    <property type="match status" value="1"/>
</dbReference>
<evidence type="ECO:0000256" key="2">
    <source>
        <dbReference type="ARBA" id="ARBA00012105"/>
    </source>
</evidence>
<dbReference type="GO" id="GO:0009398">
    <property type="term" value="P:FMN biosynthetic process"/>
    <property type="evidence" value="ECO:0007669"/>
    <property type="project" value="UniProtKB-UniPathway"/>
</dbReference>
<dbReference type="InterPro" id="IPR015865">
    <property type="entry name" value="Riboflavin_kinase_bac/euk"/>
</dbReference>
<dbReference type="UniPathway" id="UPA00276">
    <property type="reaction ID" value="UER00406"/>
</dbReference>
<evidence type="ECO:0000313" key="9">
    <source>
        <dbReference type="EMBL" id="NDV38863.1"/>
    </source>
</evidence>
<dbReference type="InterPro" id="IPR023465">
    <property type="entry name" value="Riboflavin_kinase_dom_sf"/>
</dbReference>
<keyword evidence="7" id="KW-0067">ATP-binding</keyword>
<evidence type="ECO:0000256" key="4">
    <source>
        <dbReference type="ARBA" id="ARBA00022643"/>
    </source>
</evidence>
<dbReference type="InterPro" id="IPR023468">
    <property type="entry name" value="Riboflavin_kinase"/>
</dbReference>
<proteinExistence type="predicted"/>
<evidence type="ECO:0000259" key="8">
    <source>
        <dbReference type="SMART" id="SM00904"/>
    </source>
</evidence>
<keyword evidence="5" id="KW-0808">Transferase</keyword>
<dbReference type="PANTHER" id="PTHR22749">
    <property type="entry name" value="RIBOFLAVIN KINASE/FMN ADENYLYLTRANSFERASE"/>
    <property type="match status" value="1"/>
</dbReference>
<evidence type="ECO:0000256" key="1">
    <source>
        <dbReference type="ARBA" id="ARBA00005201"/>
    </source>
</evidence>
<reference evidence="9" key="1">
    <citation type="journal article" date="2020" name="J. Eukaryot. Microbiol.">
        <title>De novo Sequencing, Assembly and Annotation of the Transcriptome for the Free-Living Testate Amoeba Arcella intermedia.</title>
        <authorList>
            <person name="Ribeiro G.M."/>
            <person name="Porfirio-Sousa A.L."/>
            <person name="Maurer-Alcala X.X."/>
            <person name="Katz L.A."/>
            <person name="Lahr D.J.G."/>
        </authorList>
    </citation>
    <scope>NUCLEOTIDE SEQUENCE</scope>
</reference>
<dbReference type="GO" id="GO:0009231">
    <property type="term" value="P:riboflavin biosynthetic process"/>
    <property type="evidence" value="ECO:0007669"/>
    <property type="project" value="InterPro"/>
</dbReference>
<dbReference type="EC" id="2.7.1.26" evidence="2"/>
<keyword evidence="6" id="KW-0547">Nucleotide-binding</keyword>
<dbReference type="AlphaFoldDB" id="A0A6B2LPB7"/>
<dbReference type="GO" id="GO:0008531">
    <property type="term" value="F:riboflavin kinase activity"/>
    <property type="evidence" value="ECO:0007669"/>
    <property type="project" value="UniProtKB-EC"/>
</dbReference>
<organism evidence="9">
    <name type="scientific">Arcella intermedia</name>
    <dbReference type="NCBI Taxonomy" id="1963864"/>
    <lineage>
        <taxon>Eukaryota</taxon>
        <taxon>Amoebozoa</taxon>
        <taxon>Tubulinea</taxon>
        <taxon>Elardia</taxon>
        <taxon>Arcellinida</taxon>
        <taxon>Sphaerothecina</taxon>
        <taxon>Arcellidae</taxon>
        <taxon>Arcella</taxon>
    </lineage>
</organism>
<comment type="pathway">
    <text evidence="1">Cofactor biosynthesis; FMN biosynthesis; FMN from riboflavin (ATP route): step 1/1.</text>
</comment>
<dbReference type="Gene3D" id="2.40.30.30">
    <property type="entry name" value="Riboflavin kinase-like"/>
    <property type="match status" value="1"/>
</dbReference>
<dbReference type="EMBL" id="GIBP01009894">
    <property type="protein sequence ID" value="NDV38863.1"/>
    <property type="molecule type" value="Transcribed_RNA"/>
</dbReference>
<name>A0A6B2LPB7_9EUKA</name>
<evidence type="ECO:0000256" key="3">
    <source>
        <dbReference type="ARBA" id="ARBA00022630"/>
    </source>
</evidence>
<protein>
    <recommendedName>
        <fullName evidence="2">riboflavin kinase</fullName>
        <ecNumber evidence="2">2.7.1.26</ecNumber>
    </recommendedName>
</protein>
<sequence length="145" mass="16690">MFFSGRVVSGFGRGSKQLGYPTANLEKDAFKNLEEALVGVYYGFAQVEDEVPHPMVMSIGWNPYFNNKEKSLEVHILKSYKDDFYGAQMKIIVVGFIRDMTTFSNLDELIKAIENDIKIAKEELNKPHNFEYINHPFWTKSKALL</sequence>
<dbReference type="GO" id="GO:0005524">
    <property type="term" value="F:ATP binding"/>
    <property type="evidence" value="ECO:0007669"/>
    <property type="project" value="UniProtKB-KW"/>
</dbReference>